<evidence type="ECO:0000259" key="3">
    <source>
        <dbReference type="Pfam" id="PF24346"/>
    </source>
</evidence>
<dbReference type="InterPro" id="IPR013783">
    <property type="entry name" value="Ig-like_fold"/>
</dbReference>
<dbReference type="PANTHER" id="PTHR34819:SF3">
    <property type="entry name" value="CELL SURFACE PROTEIN"/>
    <property type="match status" value="1"/>
</dbReference>
<evidence type="ECO:0000313" key="6">
    <source>
        <dbReference type="Proteomes" id="UP000199064"/>
    </source>
</evidence>
<dbReference type="Gene3D" id="2.60.40.10">
    <property type="entry name" value="Immunoglobulins"/>
    <property type="match status" value="3"/>
</dbReference>
<feature type="domain" description="DUF11" evidence="2">
    <location>
        <begin position="2031"/>
        <end position="2135"/>
    </location>
</feature>
<dbReference type="InterPro" id="IPR055354">
    <property type="entry name" value="DUF7507"/>
</dbReference>
<dbReference type="InterPro" id="IPR055371">
    <property type="entry name" value="SpaA_PFL_dom_4"/>
</dbReference>
<feature type="domain" description="DUF11" evidence="2">
    <location>
        <begin position="938"/>
        <end position="1030"/>
    </location>
</feature>
<feature type="domain" description="DUF7507" evidence="3">
    <location>
        <begin position="1894"/>
        <end position="2004"/>
    </location>
</feature>
<dbReference type="InterPro" id="IPR051172">
    <property type="entry name" value="Chlamydia_OmcB"/>
</dbReference>
<evidence type="ECO:0000256" key="1">
    <source>
        <dbReference type="SAM" id="MobiDB-lite"/>
    </source>
</evidence>
<dbReference type="InterPro" id="IPR026466">
    <property type="entry name" value="Fim_isopep_form_D2_dom"/>
</dbReference>
<evidence type="ECO:0000313" key="5">
    <source>
        <dbReference type="EMBL" id="SEB41105.1"/>
    </source>
</evidence>
<dbReference type="NCBIfam" id="TIGR04226">
    <property type="entry name" value="RrgB_K2N_iso_D2"/>
    <property type="match status" value="3"/>
</dbReference>
<feature type="domain" description="DUF11" evidence="2">
    <location>
        <begin position="1057"/>
        <end position="1150"/>
    </location>
</feature>
<dbReference type="Proteomes" id="UP000199064">
    <property type="component" value="Unassembled WGS sequence"/>
</dbReference>
<feature type="domain" description="DUF11" evidence="2">
    <location>
        <begin position="1418"/>
        <end position="1513"/>
    </location>
</feature>
<reference evidence="6" key="1">
    <citation type="submission" date="2016-10" db="EMBL/GenBank/DDBJ databases">
        <authorList>
            <person name="Varghese N."/>
            <person name="Submissions S."/>
        </authorList>
    </citation>
    <scope>NUCLEOTIDE SEQUENCE [LARGE SCALE GENOMIC DNA]</scope>
    <source>
        <strain evidence="6">ES.061</strain>
    </source>
</reference>
<dbReference type="InterPro" id="IPR047589">
    <property type="entry name" value="DUF11_rpt"/>
</dbReference>
<dbReference type="PANTHER" id="PTHR34819">
    <property type="entry name" value="LARGE CYSTEINE-RICH PERIPLASMIC PROTEIN OMCB"/>
    <property type="match status" value="1"/>
</dbReference>
<name>A0A1H4J4V5_9HYPH</name>
<dbReference type="Pfam" id="PF24346">
    <property type="entry name" value="DUF7507"/>
    <property type="match status" value="1"/>
</dbReference>
<dbReference type="EMBL" id="FNSL01000001">
    <property type="protein sequence ID" value="SEB41105.1"/>
    <property type="molecule type" value="Genomic_DNA"/>
</dbReference>
<proteinExistence type="predicted"/>
<accession>A0A1H4J4V5</accession>
<dbReference type="NCBIfam" id="TIGR01451">
    <property type="entry name" value="B_ant_repeat"/>
    <property type="match status" value="2"/>
</dbReference>
<feature type="domain" description="DUF11" evidence="2">
    <location>
        <begin position="1178"/>
        <end position="1274"/>
    </location>
</feature>
<feature type="domain" description="DUF11" evidence="2">
    <location>
        <begin position="818"/>
        <end position="909"/>
    </location>
</feature>
<organism evidence="5 6">
    <name type="scientific">Nitratireductor aquibiodomus</name>
    <dbReference type="NCBI Taxonomy" id="204799"/>
    <lineage>
        <taxon>Bacteria</taxon>
        <taxon>Pseudomonadati</taxon>
        <taxon>Pseudomonadota</taxon>
        <taxon>Alphaproteobacteria</taxon>
        <taxon>Hyphomicrobiales</taxon>
        <taxon>Phyllobacteriaceae</taxon>
        <taxon>Nitratireductor</taxon>
    </lineage>
</organism>
<feature type="region of interest" description="Disordered" evidence="1">
    <location>
        <begin position="298"/>
        <end position="322"/>
    </location>
</feature>
<dbReference type="Pfam" id="PF01345">
    <property type="entry name" value="DUF11"/>
    <property type="match status" value="8"/>
</dbReference>
<gene>
    <name evidence="5" type="ORF">SAMN05216452_0985</name>
</gene>
<feature type="domain" description="SpaA-like prealbumin fold" evidence="4">
    <location>
        <begin position="338"/>
        <end position="441"/>
    </location>
</feature>
<protein>
    <submittedName>
        <fullName evidence="5">Conserved repeat domain-containing protein/fimbrial isopeptide formation D2 domain-containing protein</fullName>
    </submittedName>
</protein>
<evidence type="ECO:0000259" key="4">
    <source>
        <dbReference type="Pfam" id="PF24514"/>
    </source>
</evidence>
<dbReference type="Gene3D" id="2.60.40.740">
    <property type="match status" value="6"/>
</dbReference>
<keyword evidence="6" id="KW-1185">Reference proteome</keyword>
<feature type="compositionally biased region" description="Acidic residues" evidence="1">
    <location>
        <begin position="310"/>
        <end position="322"/>
    </location>
</feature>
<sequence length="2367" mass="237948">MRMACRPLQLGASDWVSVDTSVTAGIQTVGVNESNATHHFRGWFCDEAAYRAASGIHRQAGGRGYDGINVYCGQLEQARHSAALSFSDFAWDQTIGGAGWLVNLTKDNVLLDNGSGLSGEDVEPYVSLSDNDPADYSPSSEVYVLPGSGYGATASQRPSGIPENAFAEIGSCAGKIVKIDQEDSTCSLTIAGRPDLSIAISTPTGVYNAPGDTMNMTVSATNLGPGTVEASDGFVISIAVPTGWTASPVPGCTVSGQTVSCAVNTPLAPAATPGGAGGGITFTIPLVANSDAVSGSHPITASLDRSVPDGDGDPTNDDFETANDQEQGTVEFVKLPRLTVRKTTFDDVGSFTFTGNNGWQSQTITTVSEGVAERGDTQILSDVGVETVISETLPPNWVLDDVICLGMGSGGTVSFDDNSFTLSSEAVAVDSEIDCTVVNQKVLLSTSKASDVGDGVGVQAGDTITYTLTIVVTGGTTTQDLVLTDVLGAGLDFGSVTAPGAFAADTGGAPTLSFTLPAGTAAGTYSVSYTATVSGGASGSVSNTVTADVGDCNPCATSNPLVELSTSKASDVGDGVGVQAGDTITYTLTSVVTGGTTTQDLVLTDVLGAGLDFGSVTAPGVFVADTGGAPALSFRLPAGTSAGTYSVSYTATVSDSASGSVSNAASADVGNCNPCATSNPLVELSTSKASDVGNGVGVQAGDTITYTLTSVVTGGTTTQDLVLTDTLGAGLDFGSVTAPGSFVPDTGGAPTLSFTLPAGTSAGTYSVSYTATVSDGASGSVSNTVTADVGDCNPCATANPLVGISTSKASDVGDGVGVQAGDTLTYTLTTVVAAGATTQDLVLTDVLGPGLDFGSVTTPGAFTADTGGAPSLSFTLPTGTAAGTYSVSYTATVTEAASGQVLNTATADVGDCNPCATANPLVELSTSKASDVGDGVGVQAGDTITYTMTTIVTGGTTTQDLVLTDVLGAGLDFGSVTAPGSFVPDTGGAPTLSFTLPAGTSAGTHSVSYTATVSDSASGSVSNAVTADVGDCNPCATSNPLVELSTSKVSDVGDGVGVQAGDTITYTLTTIVTGGTTTQDLVLTDVLGAGLDFGSVTAPGAFVADTGGAPTLSFTLPAGTSAGTHSVSYTATVSDSASGSVSNAVTADVGDCNPCATSNPLVELSTSKASDVGDGVGVQAGDTITYTLTSVVTGGTTTQDLVLTDTLGAGLDFGSVTAPGAFVADTGGAPTLSFTLPAGTAAGTHSVSYTATVSDSASGSVSNAVTADVGDCNPCTTSNPLVELSTSKASDVGDGVGVQADDTITYTLTSVVTGGTTTQDLVLTDVLGAGLDFGTVTAPGSFVPDTGGAPTLSFTLPEGTAAGTYSVSYTATVSDSASGSVSNAVTADVGDCNPCATANPLVELGTSKASDVGDGVGVQVGDTITYTLTTVVTGGTTTQDLVLTDVLGAGLDFGSVTAPGAFVANTGGAPTLSFTLPAGTSAGTHSVSYTATVSDSESGSVSNAASADVGNCNPCTTSNPLVELSTSKVSDVGDGVGVQAGDTITYTLTSVVTGGTTTQDLILTDTLGPGLDFGSVTDIGSFAADTGGAPELTFTLPSGTAAGTYSVSYTATVSDNASGPLSNAVVADVGECGSCATANPLVRLNTTKSSDVGDGADVQIGDTLTYTLTTVVAEGATTQDLILTDTLGAGLDFGSVTNSGPFTAETGAAPELSFTLPAGMPAGSHSITYTAVVAEGAPVTLSNSVVASNGDCISCSTENHLPPDVRISKSLVSEDGAVPGLAELGETLIFEIVLTNAGSAADSFSVRDVLDTHLMFVDASDGGDHADGIIDWTGLTVPQREGSVDGQLVLTVEASVAERLSETADTVVNLAKKPDAADPECPSEQCVVLPLQFPGLSLTKTGGFTDIDGDGLASPGDVLHYEYEVVNTGKLPVTDIRIEDEGPEFNGHAANGRLSDIRPQTQSLDADDTGQFSATYLLTQADIDNGAGLLEAVRNSAVAYGSVVDGGGEEFQLASNESVFSFTLPAGGKNLTISKMAERPTIRRGEQAPFTIVVANNSDVPVRGLKVEDQLPAGFRFIEGSAVVDGAPAAPVVNGRSLLFDDIFVEARSSVEIRLSMNAPASIGPGIYVNTAVLTDPLGRRISAEAKASVQIEAEPVFDCGDVIGKVFDDRNRNGYPDDEEPGLPGVRLAVVEGKLITTDPAGRFHIPCAALPDQRLGTNFVIKLDARTLPSGYRPTTEHVRVVRLTAGKMMKVNFGASIQRVVRLDLRSDAFVRGTSALSQSWLSGIDQLIQILDREPSVLRLSYLDNEGSRTLARTRLAWVEKRIKKHWRRWGGRYRLEIETRVLTGKVRPPGYSGFELDAAAER</sequence>
<feature type="domain" description="DUF11" evidence="2">
    <location>
        <begin position="458"/>
        <end position="551"/>
    </location>
</feature>
<dbReference type="InterPro" id="IPR001434">
    <property type="entry name" value="OmcB-like_DUF11"/>
</dbReference>
<feature type="domain" description="DUF11" evidence="2">
    <location>
        <begin position="698"/>
        <end position="789"/>
    </location>
</feature>
<evidence type="ECO:0000259" key="2">
    <source>
        <dbReference type="Pfam" id="PF01345"/>
    </source>
</evidence>
<dbReference type="Pfam" id="PF24514">
    <property type="entry name" value="SpaA_4"/>
    <property type="match status" value="1"/>
</dbReference>